<dbReference type="AlphaFoldDB" id="A0A9P5INU3"/>
<feature type="region of interest" description="Disordered" evidence="1">
    <location>
        <begin position="1"/>
        <end position="60"/>
    </location>
</feature>
<reference evidence="2 3" key="1">
    <citation type="journal article" date="2020" name="Genome Biol. Evol.">
        <title>Comparative genomics of Sclerotiniaceae.</title>
        <authorList>
            <person name="Valero Jimenez C.A."/>
            <person name="Steentjes M."/>
            <person name="Scholten O.E."/>
            <person name="Van Kan J.A.L."/>
        </authorList>
    </citation>
    <scope>NUCLEOTIDE SEQUENCE [LARGE SCALE GENOMIC DNA]</scope>
    <source>
        <strain evidence="2 3">MUCL 94</strain>
    </source>
</reference>
<evidence type="ECO:0000256" key="1">
    <source>
        <dbReference type="SAM" id="MobiDB-lite"/>
    </source>
</evidence>
<keyword evidence="3" id="KW-1185">Reference proteome</keyword>
<feature type="compositionally biased region" description="Basic and acidic residues" evidence="1">
    <location>
        <begin position="47"/>
        <end position="60"/>
    </location>
</feature>
<gene>
    <name evidence="2" type="ORF">EAE97_004743</name>
</gene>
<comment type="caution">
    <text evidence="2">The sequence shown here is derived from an EMBL/GenBank/DDBJ whole genome shotgun (WGS) entry which is preliminary data.</text>
</comment>
<dbReference type="RefSeq" id="XP_038733612.1">
    <property type="nucleotide sequence ID" value="XM_038875255.1"/>
</dbReference>
<dbReference type="EMBL" id="RCSW01000008">
    <property type="protein sequence ID" value="KAF7945705.1"/>
    <property type="molecule type" value="Genomic_DNA"/>
</dbReference>
<dbReference type="GeneID" id="62148332"/>
<protein>
    <submittedName>
        <fullName evidence="2">Uncharacterized protein</fullName>
    </submittedName>
</protein>
<accession>A0A9P5INU3</accession>
<dbReference type="Proteomes" id="UP000710849">
    <property type="component" value="Unassembled WGS sequence"/>
</dbReference>
<evidence type="ECO:0000313" key="3">
    <source>
        <dbReference type="Proteomes" id="UP000710849"/>
    </source>
</evidence>
<evidence type="ECO:0000313" key="2">
    <source>
        <dbReference type="EMBL" id="KAF7945705.1"/>
    </source>
</evidence>
<organism evidence="2 3">
    <name type="scientific">Botrytis byssoidea</name>
    <dbReference type="NCBI Taxonomy" id="139641"/>
    <lineage>
        <taxon>Eukaryota</taxon>
        <taxon>Fungi</taxon>
        <taxon>Dikarya</taxon>
        <taxon>Ascomycota</taxon>
        <taxon>Pezizomycotina</taxon>
        <taxon>Leotiomycetes</taxon>
        <taxon>Helotiales</taxon>
        <taxon>Sclerotiniaceae</taxon>
        <taxon>Botrytis</taxon>
    </lineage>
</organism>
<proteinExistence type="predicted"/>
<name>A0A9P5INU3_9HELO</name>
<sequence length="60" mass="6846">MTNEKKDNNNGKVGSESLKGPFKKGSWVEFGTKKFKQEEVESEEDTEKMGEMEDKGLDMK</sequence>